<dbReference type="EMBL" id="JACTNZ010000006">
    <property type="protein sequence ID" value="KAG5546906.1"/>
    <property type="molecule type" value="Genomic_DNA"/>
</dbReference>
<gene>
    <name evidence="2" type="ORF">RHGRI_018911</name>
</gene>
<dbReference type="InterPro" id="IPR032710">
    <property type="entry name" value="NTF2-like_dom_sf"/>
</dbReference>
<proteinExistence type="predicted"/>
<reference evidence="2 3" key="1">
    <citation type="submission" date="2020-08" db="EMBL/GenBank/DDBJ databases">
        <title>Plant Genome Project.</title>
        <authorList>
            <person name="Zhang R.-G."/>
        </authorList>
    </citation>
    <scope>NUCLEOTIDE SEQUENCE [LARGE SCALE GENOMIC DNA]</scope>
    <source>
        <strain evidence="2">WSP0</strain>
        <tissue evidence="2">Leaf</tissue>
    </source>
</reference>
<name>A0AAV6K371_9ERIC</name>
<evidence type="ECO:0000256" key="1">
    <source>
        <dbReference type="SAM" id="MobiDB-lite"/>
    </source>
</evidence>
<protein>
    <submittedName>
        <fullName evidence="2">Uncharacterized protein</fullName>
    </submittedName>
</protein>
<dbReference type="AlphaFoldDB" id="A0AAV6K371"/>
<accession>A0AAV6K371</accession>
<dbReference type="SUPFAM" id="SSF54427">
    <property type="entry name" value="NTF2-like"/>
    <property type="match status" value="1"/>
</dbReference>
<dbReference type="InterPro" id="IPR018790">
    <property type="entry name" value="DUF2358"/>
</dbReference>
<dbReference type="PANTHER" id="PTHR31094">
    <property type="entry name" value="RIKEN CDNA 2310061I04 GENE"/>
    <property type="match status" value="1"/>
</dbReference>
<evidence type="ECO:0000313" key="3">
    <source>
        <dbReference type="Proteomes" id="UP000823749"/>
    </source>
</evidence>
<organism evidence="2 3">
    <name type="scientific">Rhododendron griersonianum</name>
    <dbReference type="NCBI Taxonomy" id="479676"/>
    <lineage>
        <taxon>Eukaryota</taxon>
        <taxon>Viridiplantae</taxon>
        <taxon>Streptophyta</taxon>
        <taxon>Embryophyta</taxon>
        <taxon>Tracheophyta</taxon>
        <taxon>Spermatophyta</taxon>
        <taxon>Magnoliopsida</taxon>
        <taxon>eudicotyledons</taxon>
        <taxon>Gunneridae</taxon>
        <taxon>Pentapetalae</taxon>
        <taxon>asterids</taxon>
        <taxon>Ericales</taxon>
        <taxon>Ericaceae</taxon>
        <taxon>Ericoideae</taxon>
        <taxon>Rhodoreae</taxon>
        <taxon>Rhododendron</taxon>
    </lineage>
</organism>
<feature type="region of interest" description="Disordered" evidence="1">
    <location>
        <begin position="63"/>
        <end position="85"/>
    </location>
</feature>
<dbReference type="PANTHER" id="PTHR31094:SF3">
    <property type="entry name" value="OS04G0613300 PROTEIN"/>
    <property type="match status" value="1"/>
</dbReference>
<evidence type="ECO:0000313" key="2">
    <source>
        <dbReference type="EMBL" id="KAG5546906.1"/>
    </source>
</evidence>
<dbReference type="Pfam" id="PF10184">
    <property type="entry name" value="DUF2358"/>
    <property type="match status" value="1"/>
</dbReference>
<dbReference type="Proteomes" id="UP000823749">
    <property type="component" value="Chromosome 6"/>
</dbReference>
<keyword evidence="3" id="KW-1185">Reference proteome</keyword>
<sequence length="282" mass="32207">MAFLAPTLSSPILILHSKYKPILIHHTFLSPTPPPLSNRHAAPLFALPKQLEPPLPPPPPVGVAQVDQSPNTTTATTHHNHDDNNQKNNFYVNLGLAVRTLREDMPLLFTKDLNYNIYRDDITFTDPLNKFTGIENYKLIFWALRFHGRILFREIGVDVLRIWQPSENVILIRWNLRGIPRVPWEAKGQFQGTSRYKLDRNGKIYEHKVDNLAFNFPQQLKPAVSVLDLVSACPASPNPTFFLGPVDVNSYSSSWVELYRAVREALDRENHLTLHDHLVPCS</sequence>
<comment type="caution">
    <text evidence="2">The sequence shown here is derived from an EMBL/GenBank/DDBJ whole genome shotgun (WGS) entry which is preliminary data.</text>
</comment>